<keyword evidence="2" id="KW-1185">Reference proteome</keyword>
<proteinExistence type="predicted"/>
<evidence type="ECO:0000313" key="2">
    <source>
        <dbReference type="Proteomes" id="UP000319627"/>
    </source>
</evidence>
<protein>
    <submittedName>
        <fullName evidence="1">Uncharacterized protein</fullName>
    </submittedName>
</protein>
<organism evidence="1 2">
    <name type="scientific">Azomonas agilis</name>
    <dbReference type="NCBI Taxonomy" id="116849"/>
    <lineage>
        <taxon>Bacteria</taxon>
        <taxon>Pseudomonadati</taxon>
        <taxon>Pseudomonadota</taxon>
        <taxon>Gammaproteobacteria</taxon>
        <taxon>Pseudomonadales</taxon>
        <taxon>Pseudomonadaceae</taxon>
        <taxon>Azomonas</taxon>
    </lineage>
</organism>
<dbReference type="AlphaFoldDB" id="A0A562IZL2"/>
<name>A0A562IZL2_9GAMM</name>
<gene>
    <name evidence="1" type="ORF">LX59_00953</name>
</gene>
<dbReference type="Proteomes" id="UP000319627">
    <property type="component" value="Unassembled WGS sequence"/>
</dbReference>
<feature type="non-terminal residue" evidence="1">
    <location>
        <position position="51"/>
    </location>
</feature>
<sequence length="51" mass="5365">MPDRKHVLSRVNIAVVPDTTGIAGSFSYSKPCATVRPRIRQTAAIQAGLGG</sequence>
<comment type="caution">
    <text evidence="1">The sequence shown here is derived from an EMBL/GenBank/DDBJ whole genome shotgun (WGS) entry which is preliminary data.</text>
</comment>
<dbReference type="EMBL" id="VLKG01000003">
    <property type="protein sequence ID" value="TWH76035.1"/>
    <property type="molecule type" value="Genomic_DNA"/>
</dbReference>
<accession>A0A562IZL2</accession>
<reference evidence="1 2" key="1">
    <citation type="submission" date="2019-07" db="EMBL/GenBank/DDBJ databases">
        <title>Genomic Encyclopedia of Type Strains, Phase I: the one thousand microbial genomes (KMG-I) project.</title>
        <authorList>
            <person name="Kyrpides N."/>
        </authorList>
    </citation>
    <scope>NUCLEOTIDE SEQUENCE [LARGE SCALE GENOMIC DNA]</scope>
    <source>
        <strain evidence="1 2">DSM 375</strain>
    </source>
</reference>
<evidence type="ECO:0000313" key="1">
    <source>
        <dbReference type="EMBL" id="TWH76035.1"/>
    </source>
</evidence>